<feature type="transmembrane region" description="Helical" evidence="7">
    <location>
        <begin position="237"/>
        <end position="258"/>
    </location>
</feature>
<dbReference type="RefSeq" id="WP_074299716.1">
    <property type="nucleotide sequence ID" value="NZ_FSRU01000002.1"/>
</dbReference>
<protein>
    <recommendedName>
        <fullName evidence="10">Transporter</fullName>
    </recommendedName>
</protein>
<feature type="transmembrane region" description="Helical" evidence="7">
    <location>
        <begin position="205"/>
        <end position="225"/>
    </location>
</feature>
<feature type="transmembrane region" description="Helical" evidence="7">
    <location>
        <begin position="6"/>
        <end position="23"/>
    </location>
</feature>
<dbReference type="PANTHER" id="PTHR36838:SF1">
    <property type="entry name" value="SLR1864 PROTEIN"/>
    <property type="match status" value="1"/>
</dbReference>
<evidence type="ECO:0000256" key="6">
    <source>
        <dbReference type="ARBA" id="ARBA00023136"/>
    </source>
</evidence>
<feature type="transmembrane region" description="Helical" evidence="7">
    <location>
        <begin position="294"/>
        <end position="313"/>
    </location>
</feature>
<sequence length="314" mass="33085">MLNTILNGLLPVAFVIILGWLSGRIGLLKHDDAGVLATLVIRFALPFALFEGAVKTSPDKLHNVGFALCLTLGLMGTYVLALIVGRFVFRHDLRTATMQALVCAFPDMAYFGAPILASVFGPEGFLAVLVGNLITSIFMLPLTIVLTNLGGTDQPGSDRPDILRIFGQSVARAVINPIVWLPISGMVLSFAHVTLPEPVLTSVDLIAKAAGGTSLFALGLMLYGERFMINSNVLTNLAIKNFLQPAIMALGAVLFGVVGAPAHQAVITGAVPTATAAAMFALKTKTYTADATATILISTILGVITEGLLIAYFF</sequence>
<evidence type="ECO:0000256" key="5">
    <source>
        <dbReference type="ARBA" id="ARBA00022989"/>
    </source>
</evidence>
<keyword evidence="2" id="KW-0813">Transport</keyword>
<evidence type="ECO:0000256" key="2">
    <source>
        <dbReference type="ARBA" id="ARBA00022448"/>
    </source>
</evidence>
<dbReference type="PANTHER" id="PTHR36838">
    <property type="entry name" value="AUXIN EFFLUX CARRIER FAMILY PROTEIN"/>
    <property type="match status" value="1"/>
</dbReference>
<keyword evidence="3" id="KW-1003">Cell membrane</keyword>
<dbReference type="Proteomes" id="UP000185151">
    <property type="component" value="Unassembled WGS sequence"/>
</dbReference>
<feature type="transmembrane region" description="Helical" evidence="7">
    <location>
        <begin position="35"/>
        <end position="53"/>
    </location>
</feature>
<organism evidence="8 9">
    <name type="scientific">Paraburkholderia phenazinium</name>
    <dbReference type="NCBI Taxonomy" id="60549"/>
    <lineage>
        <taxon>Bacteria</taxon>
        <taxon>Pseudomonadati</taxon>
        <taxon>Pseudomonadota</taxon>
        <taxon>Betaproteobacteria</taxon>
        <taxon>Burkholderiales</taxon>
        <taxon>Burkholderiaceae</taxon>
        <taxon>Paraburkholderia</taxon>
    </lineage>
</organism>
<feature type="transmembrane region" description="Helical" evidence="7">
    <location>
        <begin position="126"/>
        <end position="149"/>
    </location>
</feature>
<keyword evidence="4 7" id="KW-0812">Transmembrane</keyword>
<feature type="transmembrane region" description="Helical" evidence="7">
    <location>
        <begin position="170"/>
        <end position="193"/>
    </location>
</feature>
<feature type="transmembrane region" description="Helical" evidence="7">
    <location>
        <begin position="65"/>
        <end position="89"/>
    </location>
</feature>
<evidence type="ECO:0000256" key="4">
    <source>
        <dbReference type="ARBA" id="ARBA00022692"/>
    </source>
</evidence>
<proteinExistence type="predicted"/>
<dbReference type="Pfam" id="PF03547">
    <property type="entry name" value="Mem_trans"/>
    <property type="match status" value="1"/>
</dbReference>
<feature type="transmembrane region" description="Helical" evidence="7">
    <location>
        <begin position="101"/>
        <end position="120"/>
    </location>
</feature>
<keyword evidence="5 7" id="KW-1133">Transmembrane helix</keyword>
<keyword evidence="6 7" id="KW-0472">Membrane</keyword>
<dbReference type="EMBL" id="FSRU01000002">
    <property type="protein sequence ID" value="SIO60114.1"/>
    <property type="molecule type" value="Genomic_DNA"/>
</dbReference>
<dbReference type="GO" id="GO:0016020">
    <property type="term" value="C:membrane"/>
    <property type="evidence" value="ECO:0007669"/>
    <property type="project" value="UniProtKB-SubCell"/>
</dbReference>
<reference evidence="8 9" key="1">
    <citation type="submission" date="2016-11" db="EMBL/GenBank/DDBJ databases">
        <authorList>
            <person name="Jaros S."/>
            <person name="Januszkiewicz K."/>
            <person name="Wedrychowicz H."/>
        </authorList>
    </citation>
    <scope>NUCLEOTIDE SEQUENCE [LARGE SCALE GENOMIC DNA]</scope>
    <source>
        <strain evidence="8 9">GAS95</strain>
    </source>
</reference>
<evidence type="ECO:0008006" key="10">
    <source>
        <dbReference type="Google" id="ProtNLM"/>
    </source>
</evidence>
<dbReference type="OrthoDB" id="109606at2"/>
<dbReference type="AlphaFoldDB" id="A0A1N6KU99"/>
<evidence type="ECO:0000256" key="3">
    <source>
        <dbReference type="ARBA" id="ARBA00022475"/>
    </source>
</evidence>
<comment type="subcellular location">
    <subcellularLocation>
        <location evidence="1">Membrane</location>
        <topology evidence="1">Multi-pass membrane protein</topology>
    </subcellularLocation>
</comment>
<evidence type="ECO:0000256" key="1">
    <source>
        <dbReference type="ARBA" id="ARBA00004141"/>
    </source>
</evidence>
<gene>
    <name evidence="8" type="ORF">SAMN05444165_4742</name>
</gene>
<accession>A0A1N6KU99</accession>
<evidence type="ECO:0000313" key="9">
    <source>
        <dbReference type="Proteomes" id="UP000185151"/>
    </source>
</evidence>
<evidence type="ECO:0000313" key="8">
    <source>
        <dbReference type="EMBL" id="SIO60114.1"/>
    </source>
</evidence>
<name>A0A1N6KU99_9BURK</name>
<evidence type="ECO:0000256" key="7">
    <source>
        <dbReference type="SAM" id="Phobius"/>
    </source>
</evidence>
<dbReference type="GO" id="GO:0055085">
    <property type="term" value="P:transmembrane transport"/>
    <property type="evidence" value="ECO:0007669"/>
    <property type="project" value="InterPro"/>
</dbReference>
<dbReference type="InterPro" id="IPR004776">
    <property type="entry name" value="Mem_transp_PIN-like"/>
</dbReference>
<keyword evidence="9" id="KW-1185">Reference proteome</keyword>